<name>A0A5C6AXV0_9BACT</name>
<evidence type="ECO:0000256" key="1">
    <source>
        <dbReference type="SAM" id="Phobius"/>
    </source>
</evidence>
<accession>A0A5C6AXV0</accession>
<organism evidence="2 3">
    <name type="scientific">Stieleria varia</name>
    <dbReference type="NCBI Taxonomy" id="2528005"/>
    <lineage>
        <taxon>Bacteria</taxon>
        <taxon>Pseudomonadati</taxon>
        <taxon>Planctomycetota</taxon>
        <taxon>Planctomycetia</taxon>
        <taxon>Pirellulales</taxon>
        <taxon>Pirellulaceae</taxon>
        <taxon>Stieleria</taxon>
    </lineage>
</organism>
<dbReference type="AlphaFoldDB" id="A0A5C6AXV0"/>
<proteinExistence type="predicted"/>
<dbReference type="OrthoDB" id="288976at2"/>
<keyword evidence="3" id="KW-1185">Reference proteome</keyword>
<dbReference type="Proteomes" id="UP000320176">
    <property type="component" value="Unassembled WGS sequence"/>
</dbReference>
<reference evidence="2 3" key="1">
    <citation type="submission" date="2019-02" db="EMBL/GenBank/DDBJ databases">
        <title>Deep-cultivation of Planctomycetes and their phenomic and genomic characterization uncovers novel biology.</title>
        <authorList>
            <person name="Wiegand S."/>
            <person name="Jogler M."/>
            <person name="Boedeker C."/>
            <person name="Pinto D."/>
            <person name="Vollmers J."/>
            <person name="Rivas-Marin E."/>
            <person name="Kohn T."/>
            <person name="Peeters S.H."/>
            <person name="Heuer A."/>
            <person name="Rast P."/>
            <person name="Oberbeckmann S."/>
            <person name="Bunk B."/>
            <person name="Jeske O."/>
            <person name="Meyerdierks A."/>
            <person name="Storesund J.E."/>
            <person name="Kallscheuer N."/>
            <person name="Luecker S."/>
            <person name="Lage O.M."/>
            <person name="Pohl T."/>
            <person name="Merkel B.J."/>
            <person name="Hornburger P."/>
            <person name="Mueller R.-W."/>
            <person name="Bruemmer F."/>
            <person name="Labrenz M."/>
            <person name="Spormann A.M."/>
            <person name="Op Den Camp H."/>
            <person name="Overmann J."/>
            <person name="Amann R."/>
            <person name="Jetten M.S.M."/>
            <person name="Mascher T."/>
            <person name="Medema M.H."/>
            <person name="Devos D.P."/>
            <person name="Kaster A.-K."/>
            <person name="Ovreas L."/>
            <person name="Rohde M."/>
            <person name="Galperin M.Y."/>
            <person name="Jogler C."/>
        </authorList>
    </citation>
    <scope>NUCLEOTIDE SEQUENCE [LARGE SCALE GENOMIC DNA]</scope>
    <source>
        <strain evidence="2 3">Pla52n</strain>
    </source>
</reference>
<gene>
    <name evidence="2" type="ORF">Pla52n_23260</name>
</gene>
<keyword evidence="1" id="KW-0812">Transmembrane</keyword>
<keyword evidence="1" id="KW-1133">Transmembrane helix</keyword>
<protein>
    <submittedName>
        <fullName evidence="2">Uncharacterized protein</fullName>
    </submittedName>
</protein>
<feature type="transmembrane region" description="Helical" evidence="1">
    <location>
        <begin position="21"/>
        <end position="47"/>
    </location>
</feature>
<evidence type="ECO:0000313" key="3">
    <source>
        <dbReference type="Proteomes" id="UP000320176"/>
    </source>
</evidence>
<keyword evidence="1" id="KW-0472">Membrane</keyword>
<sequence>MKERRVTYRFEARRIVRGVPLETLLDVTAKVTVVVGSFIVLAAIVAVQSLEPMIMLAGLFFQWLFLRCIAEHIRLQKKIAGIDFAGRISGPRLETIWACGHCNSMLHSENHCDNCGARIKIDSDD</sequence>
<dbReference type="EMBL" id="SJPN01000003">
    <property type="protein sequence ID" value="TWU04287.1"/>
    <property type="molecule type" value="Genomic_DNA"/>
</dbReference>
<dbReference type="RefSeq" id="WP_146519739.1">
    <property type="nucleotide sequence ID" value="NZ_CP151726.1"/>
</dbReference>
<comment type="caution">
    <text evidence="2">The sequence shown here is derived from an EMBL/GenBank/DDBJ whole genome shotgun (WGS) entry which is preliminary data.</text>
</comment>
<evidence type="ECO:0000313" key="2">
    <source>
        <dbReference type="EMBL" id="TWU04287.1"/>
    </source>
</evidence>